<evidence type="ECO:0000313" key="2">
    <source>
        <dbReference type="EMBL" id="OME91929.1"/>
    </source>
</evidence>
<dbReference type="EMBL" id="MRTF01000005">
    <property type="protein sequence ID" value="OME91929.1"/>
    <property type="molecule type" value="Genomic_DNA"/>
</dbReference>
<comment type="caution">
    <text evidence="2">The sequence shown here is derived from an EMBL/GenBank/DDBJ whole genome shotgun (WGS) entry which is preliminary data.</text>
</comment>
<keyword evidence="1" id="KW-0812">Transmembrane</keyword>
<dbReference type="AlphaFoldDB" id="A0A1R1B058"/>
<reference evidence="2 3" key="1">
    <citation type="submission" date="2016-11" db="EMBL/GenBank/DDBJ databases">
        <title>Paenibacillus species isolates.</title>
        <authorList>
            <person name="Beno S.M."/>
        </authorList>
    </citation>
    <scope>NUCLEOTIDE SEQUENCE [LARGE SCALE GENOMIC DNA]</scope>
    <source>
        <strain evidence="2 3">FSL F4-0100</strain>
    </source>
</reference>
<proteinExistence type="predicted"/>
<dbReference type="RefSeq" id="WP_076323193.1">
    <property type="nucleotide sequence ID" value="NZ_JBCMXI010000002.1"/>
</dbReference>
<evidence type="ECO:0000313" key="3">
    <source>
        <dbReference type="Proteomes" id="UP000187074"/>
    </source>
</evidence>
<evidence type="ECO:0000256" key="1">
    <source>
        <dbReference type="SAM" id="Phobius"/>
    </source>
</evidence>
<organism evidence="2 3">
    <name type="scientific">Paenibacillus lautus</name>
    <name type="common">Bacillus lautus</name>
    <dbReference type="NCBI Taxonomy" id="1401"/>
    <lineage>
        <taxon>Bacteria</taxon>
        <taxon>Bacillati</taxon>
        <taxon>Bacillota</taxon>
        <taxon>Bacilli</taxon>
        <taxon>Bacillales</taxon>
        <taxon>Paenibacillaceae</taxon>
        <taxon>Paenibacillus</taxon>
    </lineage>
</organism>
<dbReference type="Proteomes" id="UP000187074">
    <property type="component" value="Unassembled WGS sequence"/>
</dbReference>
<dbReference type="OrthoDB" id="2659827at2"/>
<feature type="transmembrane region" description="Helical" evidence="1">
    <location>
        <begin position="32"/>
        <end position="50"/>
    </location>
</feature>
<gene>
    <name evidence="2" type="ORF">BK123_14880</name>
</gene>
<keyword evidence="1" id="KW-1133">Transmembrane helix</keyword>
<sequence length="73" mass="8745">MNWHWLLILFLFIVFVTETRHLLQLRSLRDMIVFYTVWGVTLLALIGDMMEVPYLRPLDWIGAIMQPLNRLIS</sequence>
<protein>
    <submittedName>
        <fullName evidence="2">Uncharacterized protein</fullName>
    </submittedName>
</protein>
<dbReference type="STRING" id="1401.BK123_14880"/>
<name>A0A1R1B058_PAELA</name>
<accession>A0A1R1B058</accession>
<keyword evidence="1" id="KW-0472">Membrane</keyword>